<dbReference type="PROSITE" id="PS50071">
    <property type="entry name" value="HOMEOBOX_2"/>
    <property type="match status" value="1"/>
</dbReference>
<evidence type="ECO:0000256" key="2">
    <source>
        <dbReference type="RuleBase" id="RU000682"/>
    </source>
</evidence>
<keyword evidence="1 2" id="KW-0371">Homeobox</keyword>
<evidence type="ECO:0000256" key="3">
    <source>
        <dbReference type="SAM" id="MobiDB-lite"/>
    </source>
</evidence>
<evidence type="ECO:0000259" key="4">
    <source>
        <dbReference type="PROSITE" id="PS50071"/>
    </source>
</evidence>
<feature type="DNA-binding region" description="Homeobox" evidence="1">
    <location>
        <begin position="178"/>
        <end position="237"/>
    </location>
</feature>
<reference evidence="5" key="1">
    <citation type="submission" date="2019-10" db="EMBL/GenBank/DDBJ databases">
        <authorList>
            <person name="Nor Muhammad N."/>
        </authorList>
    </citation>
    <scope>NUCLEOTIDE SEQUENCE</scope>
</reference>
<dbReference type="Pfam" id="PF00046">
    <property type="entry name" value="Homeodomain"/>
    <property type="match status" value="1"/>
</dbReference>
<dbReference type="AlphaFoldDB" id="A0A5K1JYC6"/>
<feature type="compositionally biased region" description="Polar residues" evidence="3">
    <location>
        <begin position="266"/>
        <end position="285"/>
    </location>
</feature>
<dbReference type="GO" id="GO:0005634">
    <property type="term" value="C:nucleus"/>
    <property type="evidence" value="ECO:0007669"/>
    <property type="project" value="UniProtKB-SubCell"/>
</dbReference>
<comment type="subcellular location">
    <subcellularLocation>
        <location evidence="1 2">Nucleus</location>
    </subcellularLocation>
</comment>
<gene>
    <name evidence="5" type="primary">Q99071</name>
</gene>
<dbReference type="SMART" id="SM00389">
    <property type="entry name" value="HOX"/>
    <property type="match status" value="1"/>
</dbReference>
<keyword evidence="1 2" id="KW-0238">DNA-binding</keyword>
<dbReference type="SUPFAM" id="SSF46689">
    <property type="entry name" value="Homeodomain-like"/>
    <property type="match status" value="1"/>
</dbReference>
<name>A0A5K1JYC6_9APHY</name>
<dbReference type="InterPro" id="IPR009057">
    <property type="entry name" value="Homeodomain-like_sf"/>
</dbReference>
<proteinExistence type="predicted"/>
<evidence type="ECO:0000313" key="5">
    <source>
        <dbReference type="EMBL" id="VWO96880.1"/>
    </source>
</evidence>
<organism evidence="5">
    <name type="scientific">Ganoderma boninense</name>
    <dbReference type="NCBI Taxonomy" id="34458"/>
    <lineage>
        <taxon>Eukaryota</taxon>
        <taxon>Fungi</taxon>
        <taxon>Dikarya</taxon>
        <taxon>Basidiomycota</taxon>
        <taxon>Agaricomycotina</taxon>
        <taxon>Agaricomycetes</taxon>
        <taxon>Polyporales</taxon>
        <taxon>Polyporaceae</taxon>
        <taxon>Ganoderma</taxon>
    </lineage>
</organism>
<feature type="domain" description="Homeobox" evidence="4">
    <location>
        <begin position="176"/>
        <end position="236"/>
    </location>
</feature>
<dbReference type="InterPro" id="IPR001356">
    <property type="entry name" value="HD"/>
</dbReference>
<keyword evidence="1 2" id="KW-0539">Nucleus</keyword>
<dbReference type="Gene3D" id="1.10.10.60">
    <property type="entry name" value="Homeodomain-like"/>
    <property type="match status" value="1"/>
</dbReference>
<evidence type="ECO:0000256" key="1">
    <source>
        <dbReference type="PROSITE-ProRule" id="PRU00108"/>
    </source>
</evidence>
<sequence>MPPVAQRCVQHLTLPPLLDMLPRPSPSSDILKKLTSRLHADVQRLAVHSRPQLPCATASDFSLNLNSLVLSDPSPLAPRLVELGVEAQYAERMSSALITAISRLKHEYQTIFKRRLPLVQTQYRHIQDPKFLESIPLTYHTVYNLAIRNHTAYLLDEVAPRVIKAQRIRQSSIGALSSARPRRPFNTAAVPILERFFDQNAFPTRLEKHELATQCNMAYRQIDIWNRRSRYRREGRVLKERQVVNPLFDQMEQSVMDSLLPEVESGTGSQETVSPHPTSFANSTLDTFKSDTPLHAFPSPYPPICPYDPFPVISRRCTAPSFALSSLKTKPIAPSSSSRRPV</sequence>
<dbReference type="GO" id="GO:0003677">
    <property type="term" value="F:DNA binding"/>
    <property type="evidence" value="ECO:0007669"/>
    <property type="project" value="UniProtKB-UniRule"/>
</dbReference>
<accession>A0A5K1JYC6</accession>
<dbReference type="EMBL" id="LR725985">
    <property type="protein sequence ID" value="VWO96880.1"/>
    <property type="molecule type" value="Genomic_DNA"/>
</dbReference>
<dbReference type="CDD" id="cd00086">
    <property type="entry name" value="homeodomain"/>
    <property type="match status" value="1"/>
</dbReference>
<protein>
    <submittedName>
        <fullName evidence="5">UhbW1 protein</fullName>
    </submittedName>
</protein>
<feature type="region of interest" description="Disordered" evidence="3">
    <location>
        <begin position="263"/>
        <end position="285"/>
    </location>
</feature>